<accession>A0ABT5QY84</accession>
<proteinExistence type="predicted"/>
<feature type="transmembrane region" description="Helical" evidence="2">
    <location>
        <begin position="115"/>
        <end position="135"/>
    </location>
</feature>
<protein>
    <submittedName>
        <fullName evidence="4">Cytoskeleton protein RodZ</fullName>
    </submittedName>
</protein>
<keyword evidence="5" id="KW-1185">Reference proteome</keyword>
<dbReference type="InterPro" id="IPR025194">
    <property type="entry name" value="RodZ-like_C"/>
</dbReference>
<feature type="compositionally biased region" description="Polar residues" evidence="1">
    <location>
        <begin position="200"/>
        <end position="226"/>
    </location>
</feature>
<comment type="caution">
    <text evidence="4">The sequence shown here is derived from an EMBL/GenBank/DDBJ whole genome shotgun (WGS) entry which is preliminary data.</text>
</comment>
<keyword evidence="2" id="KW-0472">Membrane</keyword>
<evidence type="ECO:0000256" key="2">
    <source>
        <dbReference type="SAM" id="Phobius"/>
    </source>
</evidence>
<organism evidence="4 5">
    <name type="scientific">Enterovibrio gelatinilyticus</name>
    <dbReference type="NCBI Taxonomy" id="2899819"/>
    <lineage>
        <taxon>Bacteria</taxon>
        <taxon>Pseudomonadati</taxon>
        <taxon>Pseudomonadota</taxon>
        <taxon>Gammaproteobacteria</taxon>
        <taxon>Vibrionales</taxon>
        <taxon>Vibrionaceae</taxon>
        <taxon>Enterovibrio</taxon>
    </lineage>
</organism>
<dbReference type="SUPFAM" id="SSF47413">
    <property type="entry name" value="lambda repressor-like DNA-binding domains"/>
    <property type="match status" value="1"/>
</dbReference>
<dbReference type="RefSeq" id="WP_274163607.1">
    <property type="nucleotide sequence ID" value="NZ_JAJUBC010000005.1"/>
</dbReference>
<feature type="domain" description="Cytoskeleton protein RodZ-like C-terminal" evidence="3">
    <location>
        <begin position="266"/>
        <end position="337"/>
    </location>
</feature>
<dbReference type="Pfam" id="PF13464">
    <property type="entry name" value="RodZ_C"/>
    <property type="match status" value="1"/>
</dbReference>
<keyword evidence="2" id="KW-1133">Transmembrane helix</keyword>
<dbReference type="PANTHER" id="PTHR34475:SF1">
    <property type="entry name" value="CYTOSKELETON PROTEIN RODZ"/>
    <property type="match status" value="1"/>
</dbReference>
<evidence type="ECO:0000313" key="5">
    <source>
        <dbReference type="Proteomes" id="UP001149400"/>
    </source>
</evidence>
<dbReference type="InterPro" id="IPR001387">
    <property type="entry name" value="Cro/C1-type_HTH"/>
</dbReference>
<dbReference type="InterPro" id="IPR050400">
    <property type="entry name" value="Bact_Cytoskel_RodZ"/>
</dbReference>
<name>A0ABT5QY84_9GAMM</name>
<evidence type="ECO:0000313" key="4">
    <source>
        <dbReference type="EMBL" id="MDD1792719.1"/>
    </source>
</evidence>
<dbReference type="Pfam" id="PF13413">
    <property type="entry name" value="HTH_25"/>
    <property type="match status" value="1"/>
</dbReference>
<dbReference type="NCBIfam" id="NF008109">
    <property type="entry name" value="PRK10856.1"/>
    <property type="match status" value="1"/>
</dbReference>
<dbReference type="CDD" id="cd00093">
    <property type="entry name" value="HTH_XRE"/>
    <property type="match status" value="1"/>
</dbReference>
<keyword evidence="2" id="KW-0812">Transmembrane</keyword>
<evidence type="ECO:0000256" key="1">
    <source>
        <dbReference type="SAM" id="MobiDB-lite"/>
    </source>
</evidence>
<dbReference type="Proteomes" id="UP001149400">
    <property type="component" value="Unassembled WGS sequence"/>
</dbReference>
<evidence type="ECO:0000259" key="3">
    <source>
        <dbReference type="Pfam" id="PF13464"/>
    </source>
</evidence>
<dbReference type="PANTHER" id="PTHR34475">
    <property type="match status" value="1"/>
</dbReference>
<sequence>MNTEQNEEQVLDVESAHPGQVLKQAREAIGLSAQDVADRLRLRVSVILDLEENCCENKQIATFTRGYIRSYAKLVGLNADALICDYQAPPQTEESAQKMQSFSRKTRIDKHDSRVMNLTWVILAVVVGITTFWWWQNQQNDPLMSLSETTAVLAQIGAADSNDDVVTGVQAEELVQPDVVQIDDPLPSDMTGDTPVVESTGDSKSTSDNISENTALVESSVETSVPEQPKPSSNTSPTPSVSEPATVATRDVTTSGETLDQQPSLVLSFDGDCWVDIRDASGKRLLTGIKSAGETVDLSGEAPFKIVLGAPSAVRLVYNGDNVDLSGYPSGRVARLSLPK</sequence>
<dbReference type="InterPro" id="IPR010982">
    <property type="entry name" value="Lambda_DNA-bd_dom_sf"/>
</dbReference>
<dbReference type="Gene3D" id="1.10.260.40">
    <property type="entry name" value="lambda repressor-like DNA-binding domains"/>
    <property type="match status" value="1"/>
</dbReference>
<gene>
    <name evidence="4" type="primary">rodZ</name>
    <name evidence="4" type="ORF">LRP50_06240</name>
</gene>
<feature type="compositionally biased region" description="Low complexity" evidence="1">
    <location>
        <begin position="230"/>
        <end position="244"/>
    </location>
</feature>
<feature type="region of interest" description="Disordered" evidence="1">
    <location>
        <begin position="177"/>
        <end position="259"/>
    </location>
</feature>
<dbReference type="EMBL" id="JAJUBC010000005">
    <property type="protein sequence ID" value="MDD1792719.1"/>
    <property type="molecule type" value="Genomic_DNA"/>
</dbReference>
<reference evidence="4" key="1">
    <citation type="submission" date="2021-12" db="EMBL/GenBank/DDBJ databases">
        <title>Enterovibrio ZSDZ35 sp. nov. and Enterovibrio ZSDZ42 sp. nov., isolated from coastal seawater in Qingdao.</title>
        <authorList>
            <person name="Zhang P."/>
        </authorList>
    </citation>
    <scope>NUCLEOTIDE SEQUENCE</scope>
    <source>
        <strain evidence="4">ZSDZ42</strain>
    </source>
</reference>